<proteinExistence type="predicted"/>
<dbReference type="GeneID" id="89589419"/>
<protein>
    <recommendedName>
        <fullName evidence="3">LXG domain-containing protein</fullName>
    </recommendedName>
</protein>
<dbReference type="EMBL" id="JQBS01000035">
    <property type="protein sequence ID" value="KRN54843.1"/>
    <property type="molecule type" value="Genomic_DNA"/>
</dbReference>
<name>A0A0R2HQR5_CARDV</name>
<reference evidence="1 2" key="1">
    <citation type="journal article" date="2015" name="Genome Announc.">
        <title>Expanding the biotechnology potential of lactobacilli through comparative genomics of 213 strains and associated genera.</title>
        <authorList>
            <person name="Sun Z."/>
            <person name="Harris H.M."/>
            <person name="McCann A."/>
            <person name="Guo C."/>
            <person name="Argimon S."/>
            <person name="Zhang W."/>
            <person name="Yang X."/>
            <person name="Jeffery I.B."/>
            <person name="Cooney J.C."/>
            <person name="Kagawa T.F."/>
            <person name="Liu W."/>
            <person name="Song Y."/>
            <person name="Salvetti E."/>
            <person name="Wrobel A."/>
            <person name="Rasinkangas P."/>
            <person name="Parkhill J."/>
            <person name="Rea M.C."/>
            <person name="O'Sullivan O."/>
            <person name="Ritari J."/>
            <person name="Douillard F.P."/>
            <person name="Paul Ross R."/>
            <person name="Yang R."/>
            <person name="Briner A.E."/>
            <person name="Felis G.E."/>
            <person name="de Vos W.M."/>
            <person name="Barrangou R."/>
            <person name="Klaenhammer T.R."/>
            <person name="Caufield P.W."/>
            <person name="Cui Y."/>
            <person name="Zhang H."/>
            <person name="O'Toole P.W."/>
        </authorList>
    </citation>
    <scope>NUCLEOTIDE SEQUENCE [LARGE SCALE GENOMIC DNA]</scope>
    <source>
        <strain evidence="1 2">DSM 20623</strain>
    </source>
</reference>
<accession>A0A0R2HQR5</accession>
<dbReference type="PATRIC" id="fig|1449336.4.peg.2472"/>
<keyword evidence="2" id="KW-1185">Reference proteome</keyword>
<organism evidence="1 2">
    <name type="scientific">Carnobacterium divergens DSM 20623</name>
    <dbReference type="NCBI Taxonomy" id="1449336"/>
    <lineage>
        <taxon>Bacteria</taxon>
        <taxon>Bacillati</taxon>
        <taxon>Bacillota</taxon>
        <taxon>Bacilli</taxon>
        <taxon>Lactobacillales</taxon>
        <taxon>Carnobacteriaceae</taxon>
        <taxon>Carnobacterium</taxon>
    </lineage>
</organism>
<dbReference type="RefSeq" id="WP_034568663.1">
    <property type="nucleotide sequence ID" value="NZ_JQBS01000035.1"/>
</dbReference>
<comment type="caution">
    <text evidence="1">The sequence shown here is derived from an EMBL/GenBank/DDBJ whole genome shotgun (WGS) entry which is preliminary data.</text>
</comment>
<dbReference type="Proteomes" id="UP000051658">
    <property type="component" value="Unassembled WGS sequence"/>
</dbReference>
<gene>
    <name evidence="1" type="ORF">IV74_GL002434</name>
</gene>
<evidence type="ECO:0000313" key="1">
    <source>
        <dbReference type="EMBL" id="KRN54843.1"/>
    </source>
</evidence>
<sequence>MEGTGYEFKVDLEELENQREKLKQVFSYVHNGLKNIDEALQGVEDKGIKGKSADSINELMEIIRSDVISVSDSYNNLLISNINVAKVVFKEL</sequence>
<dbReference type="AlphaFoldDB" id="A0A0R2HQR5"/>
<evidence type="ECO:0008006" key="3">
    <source>
        <dbReference type="Google" id="ProtNLM"/>
    </source>
</evidence>
<evidence type="ECO:0000313" key="2">
    <source>
        <dbReference type="Proteomes" id="UP000051658"/>
    </source>
</evidence>